<proteinExistence type="predicted"/>
<dbReference type="AlphaFoldDB" id="A0A8S1D3R0"/>
<dbReference type="Proteomes" id="UP000494165">
    <property type="component" value="Unassembled WGS sequence"/>
</dbReference>
<evidence type="ECO:0008006" key="3">
    <source>
        <dbReference type="Google" id="ProtNLM"/>
    </source>
</evidence>
<comment type="caution">
    <text evidence="1">The sequence shown here is derived from an EMBL/GenBank/DDBJ whole genome shotgun (WGS) entry which is preliminary data.</text>
</comment>
<evidence type="ECO:0000313" key="1">
    <source>
        <dbReference type="EMBL" id="CAB3375026.1"/>
    </source>
</evidence>
<evidence type="ECO:0000313" key="2">
    <source>
        <dbReference type="Proteomes" id="UP000494165"/>
    </source>
</evidence>
<dbReference type="Gene3D" id="3.80.10.10">
    <property type="entry name" value="Ribonuclease Inhibitor"/>
    <property type="match status" value="1"/>
</dbReference>
<name>A0A8S1D3R0_9INSE</name>
<gene>
    <name evidence="1" type="ORF">CLODIP_2_CD13016</name>
</gene>
<keyword evidence="2" id="KW-1185">Reference proteome</keyword>
<reference evidence="1 2" key="1">
    <citation type="submission" date="2020-04" db="EMBL/GenBank/DDBJ databases">
        <authorList>
            <person name="Alioto T."/>
            <person name="Alioto T."/>
            <person name="Gomez Garrido J."/>
        </authorList>
    </citation>
    <scope>NUCLEOTIDE SEQUENCE [LARGE SCALE GENOMIC DNA]</scope>
</reference>
<accession>A0A8S1D3R0</accession>
<dbReference type="InterPro" id="IPR032675">
    <property type="entry name" value="LRR_dom_sf"/>
</dbReference>
<protein>
    <recommendedName>
        <fullName evidence="3">F-box domain-containing protein</fullName>
    </recommendedName>
</protein>
<organism evidence="1 2">
    <name type="scientific">Cloeon dipterum</name>
    <dbReference type="NCBI Taxonomy" id="197152"/>
    <lineage>
        <taxon>Eukaryota</taxon>
        <taxon>Metazoa</taxon>
        <taxon>Ecdysozoa</taxon>
        <taxon>Arthropoda</taxon>
        <taxon>Hexapoda</taxon>
        <taxon>Insecta</taxon>
        <taxon>Pterygota</taxon>
        <taxon>Palaeoptera</taxon>
        <taxon>Ephemeroptera</taxon>
        <taxon>Pisciforma</taxon>
        <taxon>Baetidae</taxon>
        <taxon>Cloeon</taxon>
    </lineage>
</organism>
<dbReference type="EMBL" id="CADEPI010000107">
    <property type="protein sequence ID" value="CAB3375026.1"/>
    <property type="molecule type" value="Genomic_DNA"/>
</dbReference>
<sequence length="253" mass="29677">MIEKRAGNQIRPKEFEVFPALFPNVSCFTLILLSENSWEYYGNEYPEAVSSLPKFDHIRQLNLAIEYKHSPLLILERLLSTYGQNLQTLNLTCKFPSLKIDLAIILKNCPKLEKLSLVKICLQKSTLPIAVFTELKDLELRYPHLAYYLSYPRYEEETMILSNILSAPKLEKKQILSRLHTFHFYLNCYANERLKYLTNFLKTACAFLPKLSDFRIGRRINFDHPLLTCAIRTDDKVFDECIRSLLQLMENEK</sequence>